<dbReference type="GeneID" id="7835068"/>
<protein>
    <submittedName>
        <fullName evidence="1">Transmembrane protein, putative</fullName>
    </submittedName>
</protein>
<dbReference type="KEGG" id="tet:TTHERM_01808870"/>
<sequence length="125" mass="14238">SKITKNKKLAKTKNKKKMKYILIGLLFSCLFIQTIQGFEFTKPFVLQNNGDFKQCYDQLTQKCSELSTDCVSSLLKQVTCSQKRCPSPTSAFITKFCLLEVCKPDFPGLDKLNEEFVECLFGQQA</sequence>
<dbReference type="RefSeq" id="XP_001029130.2">
    <property type="nucleotide sequence ID" value="XM_001029130.2"/>
</dbReference>
<accession>Q227K1</accession>
<dbReference type="EMBL" id="GG662341">
    <property type="protein sequence ID" value="EAR81467.2"/>
    <property type="molecule type" value="Genomic_DNA"/>
</dbReference>
<dbReference type="HOGENOM" id="CLU_2202326_0_0_1"/>
<name>Q227K1_TETTS</name>
<dbReference type="InParanoid" id="Q227K1"/>
<evidence type="ECO:0000313" key="2">
    <source>
        <dbReference type="Proteomes" id="UP000009168"/>
    </source>
</evidence>
<dbReference type="AlphaFoldDB" id="Q227K1"/>
<feature type="non-terminal residue" evidence="1">
    <location>
        <position position="1"/>
    </location>
</feature>
<dbReference type="Proteomes" id="UP000009168">
    <property type="component" value="Unassembled WGS sequence"/>
</dbReference>
<keyword evidence="1" id="KW-0812">Transmembrane</keyword>
<gene>
    <name evidence="1" type="ORF">TTHERM_01808870</name>
</gene>
<keyword evidence="1" id="KW-0472">Membrane</keyword>
<evidence type="ECO:0000313" key="1">
    <source>
        <dbReference type="EMBL" id="EAR81467.2"/>
    </source>
</evidence>
<keyword evidence="2" id="KW-1185">Reference proteome</keyword>
<proteinExistence type="predicted"/>
<reference evidence="2" key="1">
    <citation type="journal article" date="2006" name="PLoS Biol.">
        <title>Macronuclear genome sequence of the ciliate Tetrahymena thermophila, a model eukaryote.</title>
        <authorList>
            <person name="Eisen J.A."/>
            <person name="Coyne R.S."/>
            <person name="Wu M."/>
            <person name="Wu D."/>
            <person name="Thiagarajan M."/>
            <person name="Wortman J.R."/>
            <person name="Badger J.H."/>
            <person name="Ren Q."/>
            <person name="Amedeo P."/>
            <person name="Jones K.M."/>
            <person name="Tallon L.J."/>
            <person name="Delcher A.L."/>
            <person name="Salzberg S.L."/>
            <person name="Silva J.C."/>
            <person name="Haas B.J."/>
            <person name="Majoros W.H."/>
            <person name="Farzad M."/>
            <person name="Carlton J.M."/>
            <person name="Smith R.K. Jr."/>
            <person name="Garg J."/>
            <person name="Pearlman R.E."/>
            <person name="Karrer K.M."/>
            <person name="Sun L."/>
            <person name="Manning G."/>
            <person name="Elde N.C."/>
            <person name="Turkewitz A.P."/>
            <person name="Asai D.J."/>
            <person name="Wilkes D.E."/>
            <person name="Wang Y."/>
            <person name="Cai H."/>
            <person name="Collins K."/>
            <person name="Stewart B.A."/>
            <person name="Lee S.R."/>
            <person name="Wilamowska K."/>
            <person name="Weinberg Z."/>
            <person name="Ruzzo W.L."/>
            <person name="Wloga D."/>
            <person name="Gaertig J."/>
            <person name="Frankel J."/>
            <person name="Tsao C.-C."/>
            <person name="Gorovsky M.A."/>
            <person name="Keeling P.J."/>
            <person name="Waller R.F."/>
            <person name="Patron N.J."/>
            <person name="Cherry J.M."/>
            <person name="Stover N.A."/>
            <person name="Krieger C.J."/>
            <person name="del Toro C."/>
            <person name="Ryder H.F."/>
            <person name="Williamson S.C."/>
            <person name="Barbeau R.A."/>
            <person name="Hamilton E.P."/>
            <person name="Orias E."/>
        </authorList>
    </citation>
    <scope>NUCLEOTIDE SEQUENCE [LARGE SCALE GENOMIC DNA]</scope>
    <source>
        <strain evidence="2">SB210</strain>
    </source>
</reference>
<organism evidence="1 2">
    <name type="scientific">Tetrahymena thermophila (strain SB210)</name>
    <dbReference type="NCBI Taxonomy" id="312017"/>
    <lineage>
        <taxon>Eukaryota</taxon>
        <taxon>Sar</taxon>
        <taxon>Alveolata</taxon>
        <taxon>Ciliophora</taxon>
        <taxon>Intramacronucleata</taxon>
        <taxon>Oligohymenophorea</taxon>
        <taxon>Hymenostomatida</taxon>
        <taxon>Tetrahymenina</taxon>
        <taxon>Tetrahymenidae</taxon>
        <taxon>Tetrahymena</taxon>
    </lineage>
</organism>